<dbReference type="Gene3D" id="1.10.357.20">
    <property type="entry name" value="SLC41 divalent cation transporters, integral membrane domain"/>
    <property type="match status" value="1"/>
</dbReference>
<dbReference type="SUPFAM" id="SSF54631">
    <property type="entry name" value="CBS-domain pair"/>
    <property type="match status" value="1"/>
</dbReference>
<sequence>MLDTLHQPITSIARRAVACLDGQQTVAQALASLRGREIAERIVYFYVLDGDQRLIGVLPLRRLLSAAEDTPVTALMVRHPVTIPEHATILEAHEAFADHRFLALPVVDDRQRVVGVVDVTMFSEEDFLPDQPAQAAALFEALGFRVSQVRGASPLRAFRFRFPWLLATIASGLACAVLVSVFRQTLASSIALAFFLTLVLALGESVSIQSMTVSIQALQLSPPTWRWYRASLRRELATALLLGVCCAALVALVLVLWLGTGPAALIVAVAIVLSVAAACFYGLTIPALFHALRIDPKIASGPLTLAVADITSIALYFGLASRLL</sequence>
<dbReference type="EMBL" id="JAYGHX010000002">
    <property type="protein sequence ID" value="MEA5390794.1"/>
    <property type="molecule type" value="Genomic_DNA"/>
</dbReference>
<evidence type="ECO:0000259" key="10">
    <source>
        <dbReference type="PROSITE" id="PS51371"/>
    </source>
</evidence>
<evidence type="ECO:0000256" key="8">
    <source>
        <dbReference type="PROSITE-ProRule" id="PRU00703"/>
    </source>
</evidence>
<keyword evidence="5" id="KW-0460">Magnesium</keyword>
<dbReference type="CDD" id="cd04606">
    <property type="entry name" value="CBS_pair_Mg_transporter"/>
    <property type="match status" value="1"/>
</dbReference>
<evidence type="ECO:0000256" key="5">
    <source>
        <dbReference type="ARBA" id="ARBA00022842"/>
    </source>
</evidence>
<feature type="transmembrane region" description="Helical" evidence="9">
    <location>
        <begin position="236"/>
        <end position="258"/>
    </location>
</feature>
<feature type="domain" description="CBS" evidence="10">
    <location>
        <begin position="13"/>
        <end position="75"/>
    </location>
</feature>
<dbReference type="Gene3D" id="3.10.580.10">
    <property type="entry name" value="CBS-domain"/>
    <property type="match status" value="1"/>
</dbReference>
<gene>
    <name evidence="11" type="ORF">VB738_05900</name>
</gene>
<feature type="transmembrane region" description="Helical" evidence="9">
    <location>
        <begin position="188"/>
        <end position="215"/>
    </location>
</feature>
<dbReference type="InterPro" id="IPR036739">
    <property type="entry name" value="SLC41_membr_dom_sf"/>
</dbReference>
<reference evidence="11 12" key="1">
    <citation type="submission" date="2023-12" db="EMBL/GenBank/DDBJ databases">
        <title>Baltic Sea Cyanobacteria.</title>
        <authorList>
            <person name="Delbaje E."/>
            <person name="Fewer D.P."/>
            <person name="Shishido T.K."/>
        </authorList>
    </citation>
    <scope>NUCLEOTIDE SEQUENCE [LARGE SCALE GENOMIC DNA]</scope>
    <source>
        <strain evidence="11 12">UHCC 0139</strain>
    </source>
</reference>
<dbReference type="Pfam" id="PF01769">
    <property type="entry name" value="MgtE"/>
    <property type="match status" value="1"/>
</dbReference>
<evidence type="ECO:0000256" key="1">
    <source>
        <dbReference type="ARBA" id="ARBA00004141"/>
    </source>
</evidence>
<evidence type="ECO:0000256" key="6">
    <source>
        <dbReference type="ARBA" id="ARBA00022989"/>
    </source>
</evidence>
<evidence type="ECO:0000256" key="7">
    <source>
        <dbReference type="ARBA" id="ARBA00023136"/>
    </source>
</evidence>
<protein>
    <submittedName>
        <fullName evidence="11">Magnesium transporter</fullName>
    </submittedName>
</protein>
<feature type="transmembrane region" description="Helical" evidence="9">
    <location>
        <begin position="162"/>
        <end position="182"/>
    </location>
</feature>
<dbReference type="RefSeq" id="WP_323304857.1">
    <property type="nucleotide sequence ID" value="NZ_JAYGHX010000002.1"/>
</dbReference>
<proteinExistence type="inferred from homology"/>
<comment type="subcellular location">
    <subcellularLocation>
        <location evidence="1">Membrane</location>
        <topology evidence="1">Multi-pass membrane protein</topology>
    </subcellularLocation>
</comment>
<dbReference type="InterPro" id="IPR000644">
    <property type="entry name" value="CBS_dom"/>
</dbReference>
<keyword evidence="8" id="KW-0129">CBS domain</keyword>
<dbReference type="PROSITE" id="PS51371">
    <property type="entry name" value="CBS"/>
    <property type="match status" value="2"/>
</dbReference>
<comment type="similarity">
    <text evidence="2">Belongs to the SLC41A transporter family.</text>
</comment>
<keyword evidence="3" id="KW-0813">Transport</keyword>
<keyword evidence="4 9" id="KW-0812">Transmembrane</keyword>
<feature type="domain" description="CBS" evidence="10">
    <location>
        <begin position="76"/>
        <end position="133"/>
    </location>
</feature>
<comment type="caution">
    <text evidence="11">The sequence shown here is derived from an EMBL/GenBank/DDBJ whole genome shotgun (WGS) entry which is preliminary data.</text>
</comment>
<dbReference type="SMART" id="SM00116">
    <property type="entry name" value="CBS"/>
    <property type="match status" value="2"/>
</dbReference>
<evidence type="ECO:0000256" key="2">
    <source>
        <dbReference type="ARBA" id="ARBA00009749"/>
    </source>
</evidence>
<dbReference type="PANTHER" id="PTHR41394">
    <property type="entry name" value="MAGNESIUM TRANSPORTER MGTE"/>
    <property type="match status" value="1"/>
</dbReference>
<evidence type="ECO:0000313" key="12">
    <source>
        <dbReference type="Proteomes" id="UP001304461"/>
    </source>
</evidence>
<dbReference type="Proteomes" id="UP001304461">
    <property type="component" value="Unassembled WGS sequence"/>
</dbReference>
<keyword evidence="6 9" id="KW-1133">Transmembrane helix</keyword>
<dbReference type="Pfam" id="PF00571">
    <property type="entry name" value="CBS"/>
    <property type="match status" value="2"/>
</dbReference>
<dbReference type="SUPFAM" id="SSF161093">
    <property type="entry name" value="MgtE membrane domain-like"/>
    <property type="match status" value="1"/>
</dbReference>
<evidence type="ECO:0000256" key="4">
    <source>
        <dbReference type="ARBA" id="ARBA00022692"/>
    </source>
</evidence>
<dbReference type="PANTHER" id="PTHR41394:SF5">
    <property type="entry name" value="SLC41A_MGTE INTEGRAL MEMBRANE DOMAIN-CONTAINING PROTEIN"/>
    <property type="match status" value="1"/>
</dbReference>
<keyword evidence="7 9" id="KW-0472">Membrane</keyword>
<accession>A0ABU5RSM1</accession>
<feature type="transmembrane region" description="Helical" evidence="9">
    <location>
        <begin position="301"/>
        <end position="319"/>
    </location>
</feature>
<organism evidence="11 12">
    <name type="scientific">Cyanobium gracile UHCC 0139</name>
    <dbReference type="NCBI Taxonomy" id="3110308"/>
    <lineage>
        <taxon>Bacteria</taxon>
        <taxon>Bacillati</taxon>
        <taxon>Cyanobacteriota</taxon>
        <taxon>Cyanophyceae</taxon>
        <taxon>Synechococcales</taxon>
        <taxon>Prochlorococcaceae</taxon>
        <taxon>Cyanobium</taxon>
    </lineage>
</organism>
<dbReference type="InterPro" id="IPR046342">
    <property type="entry name" value="CBS_dom_sf"/>
</dbReference>
<evidence type="ECO:0000256" key="3">
    <source>
        <dbReference type="ARBA" id="ARBA00022448"/>
    </source>
</evidence>
<name>A0ABU5RSM1_9CYAN</name>
<keyword evidence="12" id="KW-1185">Reference proteome</keyword>
<evidence type="ECO:0000256" key="9">
    <source>
        <dbReference type="SAM" id="Phobius"/>
    </source>
</evidence>
<feature type="transmembrane region" description="Helical" evidence="9">
    <location>
        <begin position="264"/>
        <end position="289"/>
    </location>
</feature>
<dbReference type="InterPro" id="IPR006667">
    <property type="entry name" value="SLC41_membr_dom"/>
</dbReference>
<evidence type="ECO:0000313" key="11">
    <source>
        <dbReference type="EMBL" id="MEA5390794.1"/>
    </source>
</evidence>